<feature type="transmembrane region" description="Helical" evidence="7">
    <location>
        <begin position="180"/>
        <end position="199"/>
    </location>
</feature>
<evidence type="ECO:0000256" key="6">
    <source>
        <dbReference type="ARBA" id="ARBA00023136"/>
    </source>
</evidence>
<dbReference type="EMBL" id="JAUSRO010000002">
    <property type="protein sequence ID" value="MDP9898521.1"/>
    <property type="molecule type" value="Genomic_DNA"/>
</dbReference>
<organism evidence="9 10">
    <name type="scientific">Variovorax ginsengisoli</name>
    <dbReference type="NCBI Taxonomy" id="363844"/>
    <lineage>
        <taxon>Bacteria</taxon>
        <taxon>Pseudomonadati</taxon>
        <taxon>Pseudomonadota</taxon>
        <taxon>Betaproteobacteria</taxon>
        <taxon>Burkholderiales</taxon>
        <taxon>Comamonadaceae</taxon>
        <taxon>Variovorax</taxon>
    </lineage>
</organism>
<feature type="transmembrane region" description="Helical" evidence="7">
    <location>
        <begin position="50"/>
        <end position="70"/>
    </location>
</feature>
<keyword evidence="5 7" id="KW-1133">Transmembrane helix</keyword>
<evidence type="ECO:0000256" key="5">
    <source>
        <dbReference type="ARBA" id="ARBA00022989"/>
    </source>
</evidence>
<dbReference type="PANTHER" id="PTHR42718:SF46">
    <property type="entry name" value="BLR6921 PROTEIN"/>
    <property type="match status" value="1"/>
</dbReference>
<dbReference type="Gene3D" id="1.20.1250.20">
    <property type="entry name" value="MFS general substrate transporter like domains"/>
    <property type="match status" value="1"/>
</dbReference>
<evidence type="ECO:0000313" key="9">
    <source>
        <dbReference type="EMBL" id="MDP9898521.1"/>
    </source>
</evidence>
<keyword evidence="3" id="KW-1003">Cell membrane</keyword>
<comment type="caution">
    <text evidence="9">The sequence shown here is derived from an EMBL/GenBank/DDBJ whole genome shotgun (WGS) entry which is preliminary data.</text>
</comment>
<dbReference type="Proteomes" id="UP001226867">
    <property type="component" value="Unassembled WGS sequence"/>
</dbReference>
<feature type="transmembrane region" description="Helical" evidence="7">
    <location>
        <begin position="262"/>
        <end position="284"/>
    </location>
</feature>
<feature type="transmembrane region" description="Helical" evidence="7">
    <location>
        <begin position="296"/>
        <end position="315"/>
    </location>
</feature>
<dbReference type="PANTHER" id="PTHR42718">
    <property type="entry name" value="MAJOR FACILITATOR SUPERFAMILY MULTIDRUG TRANSPORTER MFSC"/>
    <property type="match status" value="1"/>
</dbReference>
<dbReference type="InterPro" id="IPR011701">
    <property type="entry name" value="MFS"/>
</dbReference>
<evidence type="ECO:0000256" key="4">
    <source>
        <dbReference type="ARBA" id="ARBA00022692"/>
    </source>
</evidence>
<sequence length="428" mass="43232">MSAPTAARSVRPAATWAVVLAGVSASLHLGKLPPAVPALQATLGITWVEAGFLLSLVQVAGMLLGMAVGLTADTLGLRRSMLTGLAVLTGASVLGGLAGTIAADPHGSRAAVHALLVLRGIEGLGFLLVVMPAPGLIRAFATAGTEKKAMGWWGAYMPLGVALALLVGPALIGAIGWPGWWWALSLVSAGAAVGVRTCVPPDVRDVARRDQTAASGWRTRLRETLGAPGPWLVALAFAVYSSQWIAVIGFLPAIYAGVGVPAGWSAVLTALAAALNIGGNLAGGRLLQRGIPPGRLLRWGYLAMALGSVAAFAQVGQGAGALGLPPALRYGAVCLFSLAGGMIPATLFSLAVRLAPGPATVSTTVGLVQQASALGQFVAPPVVAWLAHRVGGWQWTWALTLACSLAGAALAARLAHASARASTSTPSR</sequence>
<dbReference type="InterPro" id="IPR020846">
    <property type="entry name" value="MFS_dom"/>
</dbReference>
<gene>
    <name evidence="9" type="ORF">J2W36_000756</name>
</gene>
<feature type="transmembrane region" description="Helical" evidence="7">
    <location>
        <begin position="12"/>
        <end position="30"/>
    </location>
</feature>
<feature type="transmembrane region" description="Helical" evidence="7">
    <location>
        <begin position="82"/>
        <end position="103"/>
    </location>
</feature>
<keyword evidence="10" id="KW-1185">Reference proteome</keyword>
<dbReference type="InterPro" id="IPR036259">
    <property type="entry name" value="MFS_trans_sf"/>
</dbReference>
<protein>
    <submittedName>
        <fullName evidence="9">MFS family permease</fullName>
    </submittedName>
</protein>
<feature type="transmembrane region" description="Helical" evidence="7">
    <location>
        <begin position="364"/>
        <end position="387"/>
    </location>
</feature>
<keyword evidence="4 7" id="KW-0812">Transmembrane</keyword>
<comment type="subcellular location">
    <subcellularLocation>
        <location evidence="1">Cell membrane</location>
        <topology evidence="1">Multi-pass membrane protein</topology>
    </subcellularLocation>
</comment>
<keyword evidence="6 7" id="KW-0472">Membrane</keyword>
<feature type="transmembrane region" description="Helical" evidence="7">
    <location>
        <begin position="231"/>
        <end position="256"/>
    </location>
</feature>
<feature type="domain" description="Major facilitator superfamily (MFS) profile" evidence="8">
    <location>
        <begin position="14"/>
        <end position="419"/>
    </location>
</feature>
<feature type="transmembrane region" description="Helical" evidence="7">
    <location>
        <begin position="327"/>
        <end position="352"/>
    </location>
</feature>
<evidence type="ECO:0000256" key="2">
    <source>
        <dbReference type="ARBA" id="ARBA00022448"/>
    </source>
</evidence>
<evidence type="ECO:0000256" key="1">
    <source>
        <dbReference type="ARBA" id="ARBA00004651"/>
    </source>
</evidence>
<dbReference type="Pfam" id="PF07690">
    <property type="entry name" value="MFS_1"/>
    <property type="match status" value="1"/>
</dbReference>
<dbReference type="SUPFAM" id="SSF103473">
    <property type="entry name" value="MFS general substrate transporter"/>
    <property type="match status" value="1"/>
</dbReference>
<evidence type="ECO:0000259" key="8">
    <source>
        <dbReference type="PROSITE" id="PS50850"/>
    </source>
</evidence>
<dbReference type="PROSITE" id="PS50850">
    <property type="entry name" value="MFS"/>
    <property type="match status" value="1"/>
</dbReference>
<reference evidence="9 10" key="1">
    <citation type="submission" date="2023-07" db="EMBL/GenBank/DDBJ databases">
        <title>Sorghum-associated microbial communities from plants grown in Nebraska, USA.</title>
        <authorList>
            <person name="Schachtman D."/>
        </authorList>
    </citation>
    <scope>NUCLEOTIDE SEQUENCE [LARGE SCALE GENOMIC DNA]</scope>
    <source>
        <strain evidence="9 10">DS1607</strain>
    </source>
</reference>
<feature type="transmembrane region" description="Helical" evidence="7">
    <location>
        <begin position="123"/>
        <end position="141"/>
    </location>
</feature>
<keyword evidence="2" id="KW-0813">Transport</keyword>
<feature type="transmembrane region" description="Helical" evidence="7">
    <location>
        <begin position="393"/>
        <end position="412"/>
    </location>
</feature>
<name>A0ABT9S2F7_9BURK</name>
<proteinExistence type="predicted"/>
<evidence type="ECO:0000256" key="3">
    <source>
        <dbReference type="ARBA" id="ARBA00022475"/>
    </source>
</evidence>
<evidence type="ECO:0000313" key="10">
    <source>
        <dbReference type="Proteomes" id="UP001226867"/>
    </source>
</evidence>
<evidence type="ECO:0000256" key="7">
    <source>
        <dbReference type="SAM" id="Phobius"/>
    </source>
</evidence>
<feature type="transmembrane region" description="Helical" evidence="7">
    <location>
        <begin position="153"/>
        <end position="174"/>
    </location>
</feature>
<accession>A0ABT9S2F7</accession>
<dbReference type="RefSeq" id="WP_307688335.1">
    <property type="nucleotide sequence ID" value="NZ_JAUSRO010000002.1"/>
</dbReference>